<dbReference type="GO" id="GO:0005764">
    <property type="term" value="C:lysosome"/>
    <property type="evidence" value="ECO:0007669"/>
    <property type="project" value="TreeGrafter"/>
</dbReference>
<feature type="compositionally biased region" description="Polar residues" evidence="10">
    <location>
        <begin position="61"/>
        <end position="76"/>
    </location>
</feature>
<evidence type="ECO:0000256" key="5">
    <source>
        <dbReference type="ARBA" id="ARBA00022801"/>
    </source>
</evidence>
<dbReference type="GO" id="GO:0008474">
    <property type="term" value="F:palmitoyl-(protein) hydrolase activity"/>
    <property type="evidence" value="ECO:0007669"/>
    <property type="project" value="UniProtKB-EC"/>
</dbReference>
<feature type="compositionally biased region" description="Low complexity" evidence="10">
    <location>
        <begin position="50"/>
        <end position="60"/>
    </location>
</feature>
<feature type="chain" id="PRO_5011911170" description="Palmitoyl-protein thioesterase 1" evidence="11">
    <location>
        <begin position="25"/>
        <end position="359"/>
    </location>
</feature>
<organism evidence="12 14">
    <name type="scientific">Folsomia candida</name>
    <name type="common">Springtail</name>
    <dbReference type="NCBI Taxonomy" id="158441"/>
    <lineage>
        <taxon>Eukaryota</taxon>
        <taxon>Metazoa</taxon>
        <taxon>Ecdysozoa</taxon>
        <taxon>Arthropoda</taxon>
        <taxon>Hexapoda</taxon>
        <taxon>Collembola</taxon>
        <taxon>Entomobryomorpha</taxon>
        <taxon>Isotomoidea</taxon>
        <taxon>Isotomidae</taxon>
        <taxon>Proisotominae</taxon>
        <taxon>Folsomia</taxon>
    </lineage>
</organism>
<keyword evidence="14" id="KW-1185">Reference proteome</keyword>
<dbReference type="OrthoDB" id="10263094at2759"/>
<dbReference type="STRING" id="158441.A0A226E568"/>
<dbReference type="EC" id="3.1.2.22" evidence="2"/>
<keyword evidence="5" id="KW-0378">Hydrolase</keyword>
<dbReference type="PANTHER" id="PTHR11247:SF8">
    <property type="entry name" value="PALMITOYL-PROTEIN THIOESTERASE 1"/>
    <property type="match status" value="1"/>
</dbReference>
<comment type="catalytic activity">
    <reaction evidence="9">
        <text>S-hexadecanoyl-L-cysteinyl-[protein] + H2O = L-cysteinyl-[protein] + hexadecanoate + H(+)</text>
        <dbReference type="Rhea" id="RHEA:19233"/>
        <dbReference type="Rhea" id="RHEA-COMP:10131"/>
        <dbReference type="Rhea" id="RHEA-COMP:11032"/>
        <dbReference type="ChEBI" id="CHEBI:7896"/>
        <dbReference type="ChEBI" id="CHEBI:15377"/>
        <dbReference type="ChEBI" id="CHEBI:15378"/>
        <dbReference type="ChEBI" id="CHEBI:29950"/>
        <dbReference type="ChEBI" id="CHEBI:74151"/>
        <dbReference type="EC" id="3.1.2.22"/>
    </reaction>
    <physiologicalReaction direction="left-to-right" evidence="9">
        <dbReference type="Rhea" id="RHEA:19234"/>
    </physiologicalReaction>
</comment>
<keyword evidence="6" id="KW-1015">Disulfide bond</keyword>
<dbReference type="EMBL" id="LNIX01000006">
    <property type="protein sequence ID" value="OXA53190.1"/>
    <property type="molecule type" value="Genomic_DNA"/>
</dbReference>
<keyword evidence="7" id="KW-0325">Glycoprotein</keyword>
<feature type="signal peptide" evidence="11">
    <location>
        <begin position="1"/>
        <end position="24"/>
    </location>
</feature>
<comment type="similarity">
    <text evidence="1">Belongs to the palmitoyl-protein thioesterase family.</text>
</comment>
<dbReference type="InterPro" id="IPR029058">
    <property type="entry name" value="AB_hydrolase_fold"/>
</dbReference>
<evidence type="ECO:0000256" key="6">
    <source>
        <dbReference type="ARBA" id="ARBA00023157"/>
    </source>
</evidence>
<dbReference type="Gene3D" id="3.40.50.1820">
    <property type="entry name" value="alpha/beta hydrolase"/>
    <property type="match status" value="1"/>
</dbReference>
<accession>A0A226E568</accession>
<dbReference type="SUPFAM" id="SSF53474">
    <property type="entry name" value="alpha/beta-Hydrolases"/>
    <property type="match status" value="1"/>
</dbReference>
<sequence length="359" mass="40149">MLRIVIVASCALAVLSLLPVELRAAQVIYKVGRPESFESDNEISGEAHSDSTGVGSSPSSETQNKVAILPQSTQQQNVKADKTTAYKPIVYWHGMGDSGWNVKRALGFIETELPGIYVKSLQIGANVAEDIENGYFFNVNTQVEMVCEMIKNDTALQGGYNGIGLSQGGQFMRAVAQRCPEPKMYNLISLGGQHQGVFGLPKCSAPKKEWCEIIDKLLTHVAYAGWVQKFLVQAEYWHDPFKNEEYVAKSVFLADINNERVINEAYKENLQKLDNLVLVLFQDESIVQPKESEWFGYFKDGSDKEMIPLENSTLFIEDRLGLKAMKANGKLHLLSSPGDHLQFSKEWFITNILKPFLSQ</sequence>
<dbReference type="OMA" id="KFVMVMF"/>
<dbReference type="FunFam" id="3.40.50.1820:FF:000107">
    <property type="entry name" value="Palmitoyl-protein thioesterase 1"/>
    <property type="match status" value="1"/>
</dbReference>
<dbReference type="AlphaFoldDB" id="A0A226E568"/>
<evidence type="ECO:0000256" key="7">
    <source>
        <dbReference type="ARBA" id="ARBA00023180"/>
    </source>
</evidence>
<reference evidence="12 14" key="1">
    <citation type="submission" date="2015-12" db="EMBL/GenBank/DDBJ databases">
        <title>The genome of Folsomia candida.</title>
        <authorList>
            <person name="Faddeeva A."/>
            <person name="Derks M.F."/>
            <person name="Anvar Y."/>
            <person name="Smit S."/>
            <person name="Van Straalen N."/>
            <person name="Roelofs D."/>
        </authorList>
    </citation>
    <scope>NUCLEOTIDE SEQUENCE [LARGE SCALE GENOMIC DNA]</scope>
    <source>
        <strain evidence="12 14">VU population</strain>
        <tissue evidence="12">Whole body</tissue>
    </source>
</reference>
<evidence type="ECO:0000256" key="8">
    <source>
        <dbReference type="ARBA" id="ARBA00031934"/>
    </source>
</evidence>
<evidence type="ECO:0000256" key="9">
    <source>
        <dbReference type="ARBA" id="ARBA00047409"/>
    </source>
</evidence>
<keyword evidence="4 11" id="KW-0732">Signal</keyword>
<dbReference type="InterPro" id="IPR002472">
    <property type="entry name" value="Palm_thioest"/>
</dbReference>
<feature type="region of interest" description="Disordered" evidence="10">
    <location>
        <begin position="37"/>
        <end position="76"/>
    </location>
</feature>
<proteinExistence type="inferred from homology"/>
<dbReference type="PRINTS" id="PR00414">
    <property type="entry name" value="PPTHIESTRASE"/>
</dbReference>
<evidence type="ECO:0000256" key="10">
    <source>
        <dbReference type="SAM" id="MobiDB-lite"/>
    </source>
</evidence>
<dbReference type="EMBL" id="LNIX01000006">
    <property type="protein sequence ID" value="OXA52845.1"/>
    <property type="molecule type" value="Genomic_DNA"/>
</dbReference>
<name>A0A226E568_FOLCA</name>
<evidence type="ECO:0000313" key="12">
    <source>
        <dbReference type="EMBL" id="OXA52845.1"/>
    </source>
</evidence>
<dbReference type="GO" id="GO:0006898">
    <property type="term" value="P:receptor-mediated endocytosis"/>
    <property type="evidence" value="ECO:0007669"/>
    <property type="project" value="TreeGrafter"/>
</dbReference>
<evidence type="ECO:0000256" key="2">
    <source>
        <dbReference type="ARBA" id="ARBA00012423"/>
    </source>
</evidence>
<protein>
    <recommendedName>
        <fullName evidence="3">Palmitoyl-protein thioesterase 1</fullName>
        <ecNumber evidence="2">3.1.2.22</ecNumber>
    </recommendedName>
    <alternativeName>
        <fullName evidence="8">Palmitoyl-protein hydrolase 1</fullName>
    </alternativeName>
</protein>
<dbReference type="Pfam" id="PF02089">
    <property type="entry name" value="Palm_thioest"/>
    <property type="match status" value="1"/>
</dbReference>
<dbReference type="PANTHER" id="PTHR11247">
    <property type="entry name" value="PALMITOYL-PROTEIN THIOESTERASE/DOLICHYLDIPHOSPHATASE 1"/>
    <property type="match status" value="1"/>
</dbReference>
<comment type="caution">
    <text evidence="12">The sequence shown here is derived from an EMBL/GenBank/DDBJ whole genome shotgun (WGS) entry which is preliminary data.</text>
</comment>
<evidence type="ECO:0000256" key="3">
    <source>
        <dbReference type="ARBA" id="ARBA00014212"/>
    </source>
</evidence>
<evidence type="ECO:0000256" key="1">
    <source>
        <dbReference type="ARBA" id="ARBA00010758"/>
    </source>
</evidence>
<evidence type="ECO:0000313" key="14">
    <source>
        <dbReference type="Proteomes" id="UP000198287"/>
    </source>
</evidence>
<evidence type="ECO:0000256" key="4">
    <source>
        <dbReference type="ARBA" id="ARBA00022729"/>
    </source>
</evidence>
<evidence type="ECO:0000313" key="13">
    <source>
        <dbReference type="EMBL" id="OXA53190.1"/>
    </source>
</evidence>
<evidence type="ECO:0000256" key="11">
    <source>
        <dbReference type="SAM" id="SignalP"/>
    </source>
</evidence>
<dbReference type="Proteomes" id="UP000198287">
    <property type="component" value="Unassembled WGS sequence"/>
</dbReference>
<gene>
    <name evidence="12" type="ORF">Fcan01_12028</name>
    <name evidence="13" type="ORF">Fcan01_12030</name>
</gene>